<dbReference type="InterPro" id="IPR009721">
    <property type="entry name" value="O-acyltransferase_WSD1_C"/>
</dbReference>
<protein>
    <recommendedName>
        <fullName evidence="2">O-acyltransferase WSD1 C-terminal domain-containing protein</fullName>
    </recommendedName>
</protein>
<sequence length="797" mass="88899">MSRLGVVRWLPNLEYSGNGSANTTTNSLAMFSPTGKEEWIQADVIISACVIAVLLIHAHFCQLSRLGVTSLLALMSLAVSLLIAPLVGSILLVSAIYRQVVITILRATVGHHFSGLLLGTDAFWALEDDTSLSVINVLALADFSFIVSASTQDDEPLLTISELIQDRLLTSPVPFPKLMWYRKQSRLGYFYWETQSSINIADHIRWMDIEDQGDQTITEQSLKNFVSSVTNSPLPANHAAGWEILVGRYPIKPSSDLLDAMENGGWITKSCAGVRYPVLFRIHHSIGDGIALVNLLLDSLGDPCTRCNTPIKQFRCTSPTFDRNFVRPKTPTIYEEPEDRPIISSWQESDIPKSSSCDFKSICVDIPTESSALLKRSNTFDFSECSSMNYSKDNKMHGLRSSVKTAYKRVLSFIDETKEFKNKLSQAEIKDFNIVVNNRPSGEFLDLINDATMLENPYIEAKENENKIVNFLLKKCIAGLCTFVNLIRKFVKSLGALIHQWSVLLFIPASLLNQALTQTQDSNLLHGPKLSGHKVVAWYFEQQDNSDQLLMSMIKRIRAKTGVRFSDVLLTAVSASLEKFYALSNEVPQFITVVIPARLTPPPATQILTKVVKTKHFSTKVTKITENTDSRLENKFSVALLPLPIANDSSNRLKLFTKLRQVRNQCDLLRNSPDYLVNYWLLRVVATLLPTWLLRPMMQSTHSTLVLSNLPGPTRLTKLAGHTLHDLVFWVPNRTTTGVGVTVLSYAGRLQLGLMADRALIACQQDTQLILDGVATAIQQMDLLSSPQDTTRVPPAQ</sequence>
<name>A0A1B6GR96_9HEMI</name>
<feature type="transmembrane region" description="Helical" evidence="1">
    <location>
        <begin position="72"/>
        <end position="97"/>
    </location>
</feature>
<evidence type="ECO:0000259" key="2">
    <source>
        <dbReference type="Pfam" id="PF06974"/>
    </source>
</evidence>
<keyword evidence="1" id="KW-1133">Transmembrane helix</keyword>
<dbReference type="EMBL" id="GECZ01004807">
    <property type="protein sequence ID" value="JAS64962.1"/>
    <property type="molecule type" value="Transcribed_RNA"/>
</dbReference>
<dbReference type="Pfam" id="PF06974">
    <property type="entry name" value="WS_DGAT_C"/>
    <property type="match status" value="1"/>
</dbReference>
<dbReference type="GO" id="GO:0019432">
    <property type="term" value="P:triglyceride biosynthetic process"/>
    <property type="evidence" value="ECO:0007669"/>
    <property type="project" value="TreeGrafter"/>
</dbReference>
<dbReference type="GO" id="GO:0008374">
    <property type="term" value="F:O-acyltransferase activity"/>
    <property type="evidence" value="ECO:0007669"/>
    <property type="project" value="InterPro"/>
</dbReference>
<proteinExistence type="predicted"/>
<dbReference type="GO" id="GO:0005886">
    <property type="term" value="C:plasma membrane"/>
    <property type="evidence" value="ECO:0007669"/>
    <property type="project" value="TreeGrafter"/>
</dbReference>
<organism evidence="3">
    <name type="scientific">Cuerna arida</name>
    <dbReference type="NCBI Taxonomy" id="1464854"/>
    <lineage>
        <taxon>Eukaryota</taxon>
        <taxon>Metazoa</taxon>
        <taxon>Ecdysozoa</taxon>
        <taxon>Arthropoda</taxon>
        <taxon>Hexapoda</taxon>
        <taxon>Insecta</taxon>
        <taxon>Pterygota</taxon>
        <taxon>Neoptera</taxon>
        <taxon>Paraneoptera</taxon>
        <taxon>Hemiptera</taxon>
        <taxon>Auchenorrhyncha</taxon>
        <taxon>Membracoidea</taxon>
        <taxon>Cicadellidae</taxon>
        <taxon>Cicadellinae</taxon>
        <taxon>Proconiini</taxon>
        <taxon>Cuerna</taxon>
    </lineage>
</organism>
<dbReference type="InterPro" id="IPR045034">
    <property type="entry name" value="O-acyltransferase_WSD1-like"/>
</dbReference>
<dbReference type="PANTHER" id="PTHR31650">
    <property type="entry name" value="O-ACYLTRANSFERASE (WSD1-LIKE) FAMILY PROTEIN"/>
    <property type="match status" value="1"/>
</dbReference>
<dbReference type="AlphaFoldDB" id="A0A1B6GR96"/>
<feature type="transmembrane region" description="Helical" evidence="1">
    <location>
        <begin position="39"/>
        <end position="60"/>
    </location>
</feature>
<gene>
    <name evidence="3" type="ORF">g.38832</name>
</gene>
<accession>A0A1B6GR96</accession>
<reference evidence="3" key="1">
    <citation type="submission" date="2015-11" db="EMBL/GenBank/DDBJ databases">
        <title>De novo transcriptome assembly of four potential Pierce s Disease insect vectors from Arizona vineyards.</title>
        <authorList>
            <person name="Tassone E.E."/>
        </authorList>
    </citation>
    <scope>NUCLEOTIDE SEQUENCE</scope>
</reference>
<evidence type="ECO:0000256" key="1">
    <source>
        <dbReference type="SAM" id="Phobius"/>
    </source>
</evidence>
<keyword evidence="1" id="KW-0472">Membrane</keyword>
<evidence type="ECO:0000313" key="3">
    <source>
        <dbReference type="EMBL" id="JAS64962.1"/>
    </source>
</evidence>
<keyword evidence="1" id="KW-0812">Transmembrane</keyword>
<dbReference type="PANTHER" id="PTHR31650:SF1">
    <property type="entry name" value="WAX ESTER SYNTHASE_DIACYLGLYCEROL ACYLTRANSFERASE 4-RELATED"/>
    <property type="match status" value="1"/>
</dbReference>
<feature type="domain" description="O-acyltransferase WSD1 C-terminal" evidence="2">
    <location>
        <begin position="634"/>
        <end position="781"/>
    </location>
</feature>